<name>A0A6A5UJF8_9PLEO</name>
<sequence length="500" mass="54901">MPSTVGTSLRSKIKCSGGISCDACQLSNSRCIYSPLNRLGRPKGSKNRRNLSLQQNRYDKSSKSRRSEVQQHVNIGEQGSRPGQDPESDETDMQEYMGHRVAESNFDCEFDATFLDESRAGPEKNYNLHFSPTVSRLDGSMNATHMSRSAGGVSAFGDLSGLLAQTNSTFAQTPFPDLQFDSVDAFNYNSGYTVSTESSPWTSSPCSSFNANYSFHARQGTGCFTDATAETYVVHSSGAAASPQANSCFCLQQHVQLVYQLSRLEENCSGINEASNVEQVLGAMQSARGPWKALMKCNSCQTHDNQREVFLLFAMSIRVLFTSVKKVAIQASNDPNIASTTSFNPLFRARGSSNESALPVRVGHFELTGSAKDNVIRLALRQALQNIQSALLHLRERTGNSRAYRLVEKQATGHQAKDTNKYILSSPRNAINEQIEPETSTQPPTVEPSQRSPSVLRKHNSSPHLPQMDPLNMTDFDRALGDDDFGGLLKMLQCSMSAVE</sequence>
<feature type="compositionally biased region" description="Basic and acidic residues" evidence="1">
    <location>
        <begin position="57"/>
        <end position="69"/>
    </location>
</feature>
<evidence type="ECO:0008006" key="4">
    <source>
        <dbReference type="Google" id="ProtNLM"/>
    </source>
</evidence>
<keyword evidence="3" id="KW-1185">Reference proteome</keyword>
<reference evidence="2" key="1">
    <citation type="journal article" date="2020" name="Stud. Mycol.">
        <title>101 Dothideomycetes genomes: a test case for predicting lifestyles and emergence of pathogens.</title>
        <authorList>
            <person name="Haridas S."/>
            <person name="Albert R."/>
            <person name="Binder M."/>
            <person name="Bloem J."/>
            <person name="Labutti K."/>
            <person name="Salamov A."/>
            <person name="Andreopoulos B."/>
            <person name="Baker S."/>
            <person name="Barry K."/>
            <person name="Bills G."/>
            <person name="Bluhm B."/>
            <person name="Cannon C."/>
            <person name="Castanera R."/>
            <person name="Culley D."/>
            <person name="Daum C."/>
            <person name="Ezra D."/>
            <person name="Gonzalez J."/>
            <person name="Henrissat B."/>
            <person name="Kuo A."/>
            <person name="Liang C."/>
            <person name="Lipzen A."/>
            <person name="Lutzoni F."/>
            <person name="Magnuson J."/>
            <person name="Mondo S."/>
            <person name="Nolan M."/>
            <person name="Ohm R."/>
            <person name="Pangilinan J."/>
            <person name="Park H.-J."/>
            <person name="Ramirez L."/>
            <person name="Alfaro M."/>
            <person name="Sun H."/>
            <person name="Tritt A."/>
            <person name="Yoshinaga Y."/>
            <person name="Zwiers L.-H."/>
            <person name="Turgeon B."/>
            <person name="Goodwin S."/>
            <person name="Spatafora J."/>
            <person name="Crous P."/>
            <person name="Grigoriev I."/>
        </authorList>
    </citation>
    <scope>NUCLEOTIDE SEQUENCE</scope>
    <source>
        <strain evidence="2">CBS 107.79</strain>
    </source>
</reference>
<evidence type="ECO:0000313" key="3">
    <source>
        <dbReference type="Proteomes" id="UP000800036"/>
    </source>
</evidence>
<feature type="compositionally biased region" description="Polar residues" evidence="1">
    <location>
        <begin position="434"/>
        <end position="453"/>
    </location>
</feature>
<gene>
    <name evidence="2" type="ORF">BU23DRAFT_629555</name>
</gene>
<dbReference type="Proteomes" id="UP000800036">
    <property type="component" value="Unassembled WGS sequence"/>
</dbReference>
<organism evidence="2 3">
    <name type="scientific">Bimuria novae-zelandiae CBS 107.79</name>
    <dbReference type="NCBI Taxonomy" id="1447943"/>
    <lineage>
        <taxon>Eukaryota</taxon>
        <taxon>Fungi</taxon>
        <taxon>Dikarya</taxon>
        <taxon>Ascomycota</taxon>
        <taxon>Pezizomycotina</taxon>
        <taxon>Dothideomycetes</taxon>
        <taxon>Pleosporomycetidae</taxon>
        <taxon>Pleosporales</taxon>
        <taxon>Massarineae</taxon>
        <taxon>Didymosphaeriaceae</taxon>
        <taxon>Bimuria</taxon>
    </lineage>
</organism>
<dbReference type="EMBL" id="ML976774">
    <property type="protein sequence ID" value="KAF1964888.1"/>
    <property type="molecule type" value="Genomic_DNA"/>
</dbReference>
<dbReference type="OrthoDB" id="2328572at2759"/>
<evidence type="ECO:0000256" key="1">
    <source>
        <dbReference type="SAM" id="MobiDB-lite"/>
    </source>
</evidence>
<accession>A0A6A5UJF8</accession>
<feature type="compositionally biased region" description="Basic residues" evidence="1">
    <location>
        <begin position="40"/>
        <end position="49"/>
    </location>
</feature>
<protein>
    <recommendedName>
        <fullName evidence="4">Zn(2)-C6 fungal-type domain-containing protein</fullName>
    </recommendedName>
</protein>
<feature type="region of interest" description="Disordered" evidence="1">
    <location>
        <begin position="36"/>
        <end position="93"/>
    </location>
</feature>
<proteinExistence type="predicted"/>
<evidence type="ECO:0000313" key="2">
    <source>
        <dbReference type="EMBL" id="KAF1964888.1"/>
    </source>
</evidence>
<dbReference type="AlphaFoldDB" id="A0A6A5UJF8"/>
<feature type="region of interest" description="Disordered" evidence="1">
    <location>
        <begin position="434"/>
        <end position="474"/>
    </location>
</feature>